<reference evidence="5 6" key="1">
    <citation type="submission" date="2019-03" db="EMBL/GenBank/DDBJ databases">
        <title>Genomic Encyclopedia of Type Strains, Phase IV (KMG-IV): sequencing the most valuable type-strain genomes for metagenomic binning, comparative biology and taxonomic classification.</title>
        <authorList>
            <person name="Goeker M."/>
        </authorList>
    </citation>
    <scope>NUCLEOTIDE SEQUENCE [LARGE SCALE GENOMIC DNA]</scope>
    <source>
        <strain evidence="5 6">DSM 15969</strain>
    </source>
</reference>
<accession>A0A4R1Q277</accession>
<dbReference type="GO" id="GO:0006753">
    <property type="term" value="P:nucleoside phosphate metabolic process"/>
    <property type="evidence" value="ECO:0007669"/>
    <property type="project" value="TreeGrafter"/>
</dbReference>
<dbReference type="RefSeq" id="WP_132074436.1">
    <property type="nucleotide sequence ID" value="NZ_DAIMLW010000221.1"/>
</dbReference>
<dbReference type="AlphaFoldDB" id="A0A4R1Q277"/>
<keyword evidence="2 3" id="KW-0378">Hydrolase</keyword>
<sequence length="175" mass="19613">MNTLVEQHVRSEQLFTGRVINVRRDTVLLPNGKEATREVVEHPGAVAVVPVLDDGRIIMVSQYRHAAGKILLEIPAGKLDKGEQPKECALRELEEETGYQCRHLQKLASVYTTPGFSNEVIHIYLAEGLIRTQQRLDEDEFLNMECYTKEQLHSMITDGSICDNKSITGLLLAGV</sequence>
<dbReference type="GO" id="GO:0016462">
    <property type="term" value="F:pyrophosphatase activity"/>
    <property type="evidence" value="ECO:0007669"/>
    <property type="project" value="UniProtKB-ARBA"/>
</dbReference>
<dbReference type="PANTHER" id="PTHR11839:SF18">
    <property type="entry name" value="NUDIX HYDROLASE DOMAIN-CONTAINING PROTEIN"/>
    <property type="match status" value="1"/>
</dbReference>
<dbReference type="PROSITE" id="PS51462">
    <property type="entry name" value="NUDIX"/>
    <property type="match status" value="1"/>
</dbReference>
<dbReference type="Proteomes" id="UP000295063">
    <property type="component" value="Unassembled WGS sequence"/>
</dbReference>
<dbReference type="Gene3D" id="3.90.79.10">
    <property type="entry name" value="Nucleoside Triphosphate Pyrophosphohydrolase"/>
    <property type="match status" value="1"/>
</dbReference>
<evidence type="ECO:0000256" key="1">
    <source>
        <dbReference type="ARBA" id="ARBA00001946"/>
    </source>
</evidence>
<proteinExistence type="inferred from homology"/>
<dbReference type="InterPro" id="IPR020084">
    <property type="entry name" value="NUDIX_hydrolase_CS"/>
</dbReference>
<comment type="caution">
    <text evidence="5">The sequence shown here is derived from an EMBL/GenBank/DDBJ whole genome shotgun (WGS) entry which is preliminary data.</text>
</comment>
<comment type="cofactor">
    <cofactor evidence="1">
        <name>Mg(2+)</name>
        <dbReference type="ChEBI" id="CHEBI:18420"/>
    </cofactor>
</comment>
<feature type="domain" description="Nudix hydrolase" evidence="4">
    <location>
        <begin position="42"/>
        <end position="169"/>
    </location>
</feature>
<evidence type="ECO:0000313" key="6">
    <source>
        <dbReference type="Proteomes" id="UP000295063"/>
    </source>
</evidence>
<gene>
    <name evidence="5" type="ORF">EV210_101290</name>
</gene>
<comment type="similarity">
    <text evidence="3">Belongs to the Nudix hydrolase family.</text>
</comment>
<dbReference type="InterPro" id="IPR020476">
    <property type="entry name" value="Nudix_hydrolase"/>
</dbReference>
<keyword evidence="6" id="KW-1185">Reference proteome</keyword>
<dbReference type="GO" id="GO:0019693">
    <property type="term" value="P:ribose phosphate metabolic process"/>
    <property type="evidence" value="ECO:0007669"/>
    <property type="project" value="TreeGrafter"/>
</dbReference>
<dbReference type="PROSITE" id="PS00893">
    <property type="entry name" value="NUDIX_BOX"/>
    <property type="match status" value="1"/>
</dbReference>
<organism evidence="5 6">
    <name type="scientific">Anaerospora hongkongensis</name>
    <dbReference type="NCBI Taxonomy" id="244830"/>
    <lineage>
        <taxon>Bacteria</taxon>
        <taxon>Bacillati</taxon>
        <taxon>Bacillota</taxon>
        <taxon>Negativicutes</taxon>
        <taxon>Selenomonadales</taxon>
        <taxon>Sporomusaceae</taxon>
        <taxon>Anaerospora</taxon>
    </lineage>
</organism>
<dbReference type="Pfam" id="PF00293">
    <property type="entry name" value="NUDIX"/>
    <property type="match status" value="1"/>
</dbReference>
<evidence type="ECO:0000259" key="4">
    <source>
        <dbReference type="PROSITE" id="PS51462"/>
    </source>
</evidence>
<protein>
    <submittedName>
        <fullName evidence="5">ADP-ribose pyrophosphatase</fullName>
    </submittedName>
</protein>
<dbReference type="PANTHER" id="PTHR11839">
    <property type="entry name" value="UDP/ADP-SUGAR PYROPHOSPHATASE"/>
    <property type="match status" value="1"/>
</dbReference>
<dbReference type="InterPro" id="IPR000086">
    <property type="entry name" value="NUDIX_hydrolase_dom"/>
</dbReference>
<name>A0A4R1Q277_9FIRM</name>
<evidence type="ECO:0000256" key="3">
    <source>
        <dbReference type="RuleBase" id="RU003476"/>
    </source>
</evidence>
<dbReference type="GO" id="GO:0005829">
    <property type="term" value="C:cytosol"/>
    <property type="evidence" value="ECO:0007669"/>
    <property type="project" value="TreeGrafter"/>
</dbReference>
<dbReference type="FunFam" id="3.90.79.10:FF:000024">
    <property type="entry name" value="ADP-ribose pyrophosphatase"/>
    <property type="match status" value="1"/>
</dbReference>
<dbReference type="EMBL" id="SLUI01000001">
    <property type="protein sequence ID" value="TCL40089.1"/>
    <property type="molecule type" value="Genomic_DNA"/>
</dbReference>
<dbReference type="OrthoDB" id="9806150at2"/>
<dbReference type="InterPro" id="IPR015797">
    <property type="entry name" value="NUDIX_hydrolase-like_dom_sf"/>
</dbReference>
<dbReference type="PRINTS" id="PR00502">
    <property type="entry name" value="NUDIXFAMILY"/>
</dbReference>
<evidence type="ECO:0000256" key="2">
    <source>
        <dbReference type="ARBA" id="ARBA00022801"/>
    </source>
</evidence>
<evidence type="ECO:0000313" key="5">
    <source>
        <dbReference type="EMBL" id="TCL40089.1"/>
    </source>
</evidence>
<dbReference type="SUPFAM" id="SSF55811">
    <property type="entry name" value="Nudix"/>
    <property type="match status" value="1"/>
</dbReference>